<sequence>MKHADFIIVGQGIAGTLLAHFLEAAGKSVFVIDHYSPNAASQVAAGIINPITGRRYVKSWRVDDLIPFAVRTYRQLEAQLNIPIFHERNIIRTLFNQGEENDWLARTGDPAYTPYMLDQPVLDQYATKTVLAYSYGEVTQSGQTDLVRLTGAYRKYLKSKGALLEDHFDYSLLTLTPEQATYKNVVSASQLIFAEGHLGTQNPYFNYLPFGGAKGEVLIVRIPGADFEKILKHRVFIVPLADSGLYWIGSTYDWKFDDDQPTSRGRDYLEQRLKDVLSLPFDVVEHRAAVRPTVKDRRPFLGQHPEFPALAIFNGLGTKGASLGPYWAHHLAAHLVNGNELDEAVDIGRFAKQ</sequence>
<protein>
    <recommendedName>
        <fullName evidence="1">FAD dependent oxidoreductase domain-containing protein</fullName>
    </recommendedName>
</protein>
<dbReference type="Gene3D" id="3.50.50.60">
    <property type="entry name" value="FAD/NAD(P)-binding domain"/>
    <property type="match status" value="1"/>
</dbReference>
<dbReference type="STRING" id="1524460.IX84_21065"/>
<keyword evidence="3" id="KW-1185">Reference proteome</keyword>
<reference evidence="2 3" key="1">
    <citation type="journal article" date="2014" name="Int. J. Syst. Evol. Microbiol.">
        <title>Phaeodactylibacter xiamenensis gen. nov., sp. nov., a member of the family Saprospiraceae isolated from the marine alga Phaeodactylum tricornutum.</title>
        <authorList>
            <person name="Chen Z.Jr."/>
            <person name="Lei X."/>
            <person name="Lai Q."/>
            <person name="Li Y."/>
            <person name="Zhang B."/>
            <person name="Zhang J."/>
            <person name="Zhang H."/>
            <person name="Yang L."/>
            <person name="Zheng W."/>
            <person name="Tian Y."/>
            <person name="Yu Z."/>
            <person name="Xu H.Jr."/>
            <person name="Zheng T."/>
        </authorList>
    </citation>
    <scope>NUCLEOTIDE SEQUENCE [LARGE SCALE GENOMIC DNA]</scope>
    <source>
        <strain evidence="2 3">KD52</strain>
    </source>
</reference>
<dbReference type="EMBL" id="JPOS01000078">
    <property type="protein sequence ID" value="KGE86523.1"/>
    <property type="molecule type" value="Genomic_DNA"/>
</dbReference>
<gene>
    <name evidence="2" type="ORF">IX84_21065</name>
</gene>
<dbReference type="Proteomes" id="UP000029736">
    <property type="component" value="Unassembled WGS sequence"/>
</dbReference>
<dbReference type="RefSeq" id="WP_044224944.1">
    <property type="nucleotide sequence ID" value="NZ_JBKAGJ010000025.1"/>
</dbReference>
<dbReference type="GO" id="GO:0005737">
    <property type="term" value="C:cytoplasm"/>
    <property type="evidence" value="ECO:0007669"/>
    <property type="project" value="TreeGrafter"/>
</dbReference>
<dbReference type="InterPro" id="IPR006076">
    <property type="entry name" value="FAD-dep_OxRdtase"/>
</dbReference>
<dbReference type="OrthoDB" id="214253at2"/>
<name>A0A098S3W0_9BACT</name>
<dbReference type="SUPFAM" id="SSF51971">
    <property type="entry name" value="Nucleotide-binding domain"/>
    <property type="match status" value="1"/>
</dbReference>
<dbReference type="InterPro" id="IPR036188">
    <property type="entry name" value="FAD/NAD-bd_sf"/>
</dbReference>
<evidence type="ECO:0000313" key="2">
    <source>
        <dbReference type="EMBL" id="KGE86523.1"/>
    </source>
</evidence>
<accession>A0A098S3W0</accession>
<organism evidence="2 3">
    <name type="scientific">Phaeodactylibacter xiamenensis</name>
    <dbReference type="NCBI Taxonomy" id="1524460"/>
    <lineage>
        <taxon>Bacteria</taxon>
        <taxon>Pseudomonadati</taxon>
        <taxon>Bacteroidota</taxon>
        <taxon>Saprospiria</taxon>
        <taxon>Saprospirales</taxon>
        <taxon>Haliscomenobacteraceae</taxon>
        <taxon>Phaeodactylibacter</taxon>
    </lineage>
</organism>
<proteinExistence type="predicted"/>
<evidence type="ECO:0000259" key="1">
    <source>
        <dbReference type="Pfam" id="PF01266"/>
    </source>
</evidence>
<dbReference type="PANTHER" id="PTHR13847">
    <property type="entry name" value="SARCOSINE DEHYDROGENASE-RELATED"/>
    <property type="match status" value="1"/>
</dbReference>
<dbReference type="Pfam" id="PF01266">
    <property type="entry name" value="DAO"/>
    <property type="match status" value="1"/>
</dbReference>
<dbReference type="AlphaFoldDB" id="A0A098S3W0"/>
<feature type="domain" description="FAD dependent oxidoreductase" evidence="1">
    <location>
        <begin position="5"/>
        <end position="333"/>
    </location>
</feature>
<evidence type="ECO:0000313" key="3">
    <source>
        <dbReference type="Proteomes" id="UP000029736"/>
    </source>
</evidence>
<comment type="caution">
    <text evidence="2">The sequence shown here is derived from an EMBL/GenBank/DDBJ whole genome shotgun (WGS) entry which is preliminary data.</text>
</comment>
<dbReference type="Gene3D" id="3.30.9.10">
    <property type="entry name" value="D-Amino Acid Oxidase, subunit A, domain 2"/>
    <property type="match status" value="1"/>
</dbReference>